<gene>
    <name evidence="1" type="ORF">MESS2_1190034</name>
</gene>
<dbReference type="STRING" id="1297569.MESS2_1190034"/>
<dbReference type="Proteomes" id="UP000012062">
    <property type="component" value="Unassembled WGS sequence"/>
</dbReference>
<reference evidence="1 2" key="1">
    <citation type="submission" date="2013-02" db="EMBL/GenBank/DDBJ databases">
        <authorList>
            <person name="Genoscope - CEA"/>
        </authorList>
    </citation>
    <scope>NUCLEOTIDE SEQUENCE [LARGE SCALE GENOMIC DNA]</scope>
    <source>
        <strain evidence="1 2">STM 2683</strain>
    </source>
</reference>
<keyword evidence="2" id="KW-1185">Reference proteome</keyword>
<protein>
    <submittedName>
        <fullName evidence="1">Uncharacterized protein</fullName>
    </submittedName>
</protein>
<sequence>MIRRNNCSMRTILELPGAAESALSGKDFPGVRAIAGVPAYRRIAKGRRAAKKRYANAAQRLGSCRLAMRSRKRVAFADGRIRC</sequence>
<name>M5EHC3_9HYPH</name>
<dbReference type="AlphaFoldDB" id="M5EHC3"/>
<comment type="caution">
    <text evidence="1">The sequence shown here is derived from an EMBL/GenBank/DDBJ whole genome shotgun (WGS) entry which is preliminary data.</text>
</comment>
<proteinExistence type="predicted"/>
<evidence type="ECO:0000313" key="2">
    <source>
        <dbReference type="Proteomes" id="UP000012062"/>
    </source>
</evidence>
<evidence type="ECO:0000313" key="1">
    <source>
        <dbReference type="EMBL" id="CCV04034.1"/>
    </source>
</evidence>
<dbReference type="EMBL" id="CAUM01000023">
    <property type="protein sequence ID" value="CCV04034.1"/>
    <property type="molecule type" value="Genomic_DNA"/>
</dbReference>
<accession>M5EHC3</accession>
<organism evidence="1 2">
    <name type="scientific">Mesorhizobium metallidurans STM 2683</name>
    <dbReference type="NCBI Taxonomy" id="1297569"/>
    <lineage>
        <taxon>Bacteria</taxon>
        <taxon>Pseudomonadati</taxon>
        <taxon>Pseudomonadota</taxon>
        <taxon>Alphaproteobacteria</taxon>
        <taxon>Hyphomicrobiales</taxon>
        <taxon>Phyllobacteriaceae</taxon>
        <taxon>Mesorhizobium</taxon>
    </lineage>
</organism>